<dbReference type="PANTHER" id="PTHR13900">
    <property type="entry name" value="TRANSCRIPTION INITIATION FACTOR TFIID"/>
    <property type="match status" value="1"/>
</dbReference>
<feature type="region of interest" description="Disordered" evidence="3">
    <location>
        <begin position="840"/>
        <end position="861"/>
    </location>
</feature>
<dbReference type="Pfam" id="PF09247">
    <property type="entry name" value="TBP-binding"/>
    <property type="match status" value="1"/>
</dbReference>
<organism evidence="6 7">
    <name type="scientific">Ambispora leptoticha</name>
    <dbReference type="NCBI Taxonomy" id="144679"/>
    <lineage>
        <taxon>Eukaryota</taxon>
        <taxon>Fungi</taxon>
        <taxon>Fungi incertae sedis</taxon>
        <taxon>Mucoromycota</taxon>
        <taxon>Glomeromycotina</taxon>
        <taxon>Glomeromycetes</taxon>
        <taxon>Archaeosporales</taxon>
        <taxon>Ambisporaceae</taxon>
        <taxon>Ambispora</taxon>
    </lineage>
</organism>
<feature type="compositionally biased region" description="Basic residues" evidence="3">
    <location>
        <begin position="997"/>
        <end position="1014"/>
    </location>
</feature>
<dbReference type="PANTHER" id="PTHR13900:SF0">
    <property type="entry name" value="TRANSCRIPTION INITIATION FACTOR TFIID SUBUNIT 1"/>
    <property type="match status" value="1"/>
</dbReference>
<keyword evidence="2" id="KW-0539">Nucleus</keyword>
<dbReference type="AlphaFoldDB" id="A0A9N9EVY4"/>
<name>A0A9N9EVY4_9GLOM</name>
<accession>A0A9N9EVY4</accession>
<evidence type="ECO:0000256" key="3">
    <source>
        <dbReference type="SAM" id="MobiDB-lite"/>
    </source>
</evidence>
<dbReference type="GO" id="GO:0051123">
    <property type="term" value="P:RNA polymerase II preinitiation complex assembly"/>
    <property type="evidence" value="ECO:0007669"/>
    <property type="project" value="TreeGrafter"/>
</dbReference>
<dbReference type="Proteomes" id="UP000789508">
    <property type="component" value="Unassembled WGS sequence"/>
</dbReference>
<dbReference type="EMBL" id="CAJVPS010000581">
    <property type="protein sequence ID" value="CAG8496156.1"/>
    <property type="molecule type" value="Genomic_DNA"/>
</dbReference>
<dbReference type="InterPro" id="IPR022591">
    <property type="entry name" value="TAF1_HAT_dom"/>
</dbReference>
<dbReference type="Pfam" id="PF12157">
    <property type="entry name" value="DUF3591"/>
    <property type="match status" value="1"/>
</dbReference>
<dbReference type="GO" id="GO:0017025">
    <property type="term" value="F:TBP-class protein binding"/>
    <property type="evidence" value="ECO:0007669"/>
    <property type="project" value="InterPro"/>
</dbReference>
<evidence type="ECO:0000259" key="4">
    <source>
        <dbReference type="Pfam" id="PF09247"/>
    </source>
</evidence>
<gene>
    <name evidence="6" type="ORF">ALEPTO_LOCUS3240</name>
</gene>
<dbReference type="GO" id="GO:0004402">
    <property type="term" value="F:histone acetyltransferase activity"/>
    <property type="evidence" value="ECO:0007669"/>
    <property type="project" value="InterPro"/>
</dbReference>
<dbReference type="InterPro" id="IPR009067">
    <property type="entry name" value="TAF_II_230-bd"/>
</dbReference>
<evidence type="ECO:0000256" key="1">
    <source>
        <dbReference type="ARBA" id="ARBA00004123"/>
    </source>
</evidence>
<comment type="caution">
    <text evidence="6">The sequence shown here is derived from an EMBL/GenBank/DDBJ whole genome shotgun (WGS) entry which is preliminary data.</text>
</comment>
<evidence type="ECO:0000313" key="7">
    <source>
        <dbReference type="Proteomes" id="UP000789508"/>
    </source>
</evidence>
<dbReference type="GO" id="GO:0005669">
    <property type="term" value="C:transcription factor TFIID complex"/>
    <property type="evidence" value="ECO:0007669"/>
    <property type="project" value="InterPro"/>
</dbReference>
<proteinExistence type="predicted"/>
<feature type="region of interest" description="Disordered" evidence="3">
    <location>
        <begin position="963"/>
        <end position="1034"/>
    </location>
</feature>
<evidence type="ECO:0000313" key="6">
    <source>
        <dbReference type="EMBL" id="CAG8496156.1"/>
    </source>
</evidence>
<reference evidence="6" key="1">
    <citation type="submission" date="2021-06" db="EMBL/GenBank/DDBJ databases">
        <authorList>
            <person name="Kallberg Y."/>
            <person name="Tangrot J."/>
            <person name="Rosling A."/>
        </authorList>
    </citation>
    <scope>NUCLEOTIDE SEQUENCE</scope>
    <source>
        <strain evidence="6">FL130A</strain>
    </source>
</reference>
<evidence type="ECO:0000259" key="5">
    <source>
        <dbReference type="Pfam" id="PF12157"/>
    </source>
</evidence>
<dbReference type="GO" id="GO:0016251">
    <property type="term" value="F:RNA polymerase II general transcription initiation factor activity"/>
    <property type="evidence" value="ECO:0007669"/>
    <property type="project" value="InterPro"/>
</dbReference>
<feature type="compositionally biased region" description="Basic and acidic residues" evidence="3">
    <location>
        <begin position="987"/>
        <end position="996"/>
    </location>
</feature>
<dbReference type="InterPro" id="IPR040240">
    <property type="entry name" value="TAF1"/>
</dbReference>
<feature type="domain" description="TAFII-230 TBP-binding" evidence="4">
    <location>
        <begin position="3"/>
        <end position="32"/>
    </location>
</feature>
<comment type="subcellular location">
    <subcellularLocation>
        <location evidence="1">Nucleus</location>
    </subcellularLocation>
</comment>
<evidence type="ECO:0000256" key="2">
    <source>
        <dbReference type="ARBA" id="ARBA00023242"/>
    </source>
</evidence>
<protein>
    <submittedName>
        <fullName evidence="6">9788_t:CDS:1</fullName>
    </submittedName>
</protein>
<feature type="domain" description="Transcription initiation factor TFIID subunit 1 histone acetyltransferase" evidence="5">
    <location>
        <begin position="404"/>
        <end position="646"/>
    </location>
</feature>
<sequence length="1051" mass="120399">MDSLASILFGNVDEEGQIDYNGLDEEVIQSLQHATVHGGDLLESLLPENTLDLGVEKTRSKEKIDDPVTPQDSGIQPQENAIDYFNIDELAADDQMVSIKYYQQGVNSVLNLKRSLTLPSLLPSRRLLADEDYDESGEFLENKQLFSEKNISNSFSAWHILPETDTQTHQRMDITSLYPAFKKNEVLNFSQLFATKVNRRRKLHPKGHQVTNLVQPEFISEEDDRKAFEQPTPQIDYNRPLEAIDNCPQEKSENQSSLPLIRKYEDAFDEKDEDIFTRNIKIPAIEKKNIFAPLIIDTWEEDIVWDCDNSDSIPHIKTSERESQKSPKIFEQLQSEDWTDSIIWDIPESQVSSVNDGYLDMRISDKHLDSVSMGVKNKAQMLDMNDEITKTRTASEQLPGLDRFNVSSDISYEPVSEGRDHRVRQTYGQLVVQHSLPALRLQMPYFKAKLTKSELRAFHRPSIQFSLDQEIKFSKVNTHKKHKAGINKVAEAMRNSKELTLKDNSNFILMEYSEEYPPVMSNIGMGSLLLNYYRKTDPSDTTVPKLDIGEPVILDVADASPFMNFGNVESGQILPAVFNNLIRAPLFMHAPKDTDFLVIRNTYKGKTKYYVREIRNLFVVGQTYPLQEVPGPHSRKITTTIKNRLQEFAELQRTGANKGFWKSKSKNLPNEEQLRNMLTPEMICLYESMLVGQRHLLDSGYGNVGKSANGEDESDESKLSIEEQLAPWITTRNFLNATQNKAMLKLHGDGDPTGIDEGFSFIRVSMKDIFLKQGETAEDKQAEIDKLPKTAHKYSVAEQHQRYQEEIDRIWNAQYTSLSNKKEIPDELEQSEASIDKHYKQTQADTEEISYSSPSSPSMFSTGDMEDNYSIDGSMGSRASYAYGSHRNRKLTIRHTMRKSNGEEEIQVEEITDPAVINVYMRHIQKLQEESMSADQLEPTDDEEKNKRYKKRIQNLLAKLKRNQERRQQRNAARLAESDLTENTVPSRDKKSEPVRRCGKCGGRGHMKTNRKCPKFNEEEDHTSPDLSIEQEPVIKMEGTRISISKALVEK</sequence>
<dbReference type="OrthoDB" id="5752at2759"/>
<keyword evidence="7" id="KW-1185">Reference proteome</keyword>